<proteinExistence type="predicted"/>
<protein>
    <submittedName>
        <fullName evidence="8">YitT family protein</fullName>
    </submittedName>
</protein>
<dbReference type="EMBL" id="JAIKTU010000001">
    <property type="protein sequence ID" value="MBY0753985.1"/>
    <property type="molecule type" value="Genomic_DNA"/>
</dbReference>
<keyword evidence="5 7" id="KW-0472">Membrane</keyword>
<evidence type="ECO:0000313" key="8">
    <source>
        <dbReference type="EMBL" id="MBY0753985.1"/>
    </source>
</evidence>
<dbReference type="InterPro" id="IPR051461">
    <property type="entry name" value="UPF0750_membrane"/>
</dbReference>
<evidence type="ECO:0000256" key="7">
    <source>
        <dbReference type="SAM" id="Phobius"/>
    </source>
</evidence>
<keyword evidence="9" id="KW-1185">Reference proteome</keyword>
<feature type="transmembrane region" description="Helical" evidence="7">
    <location>
        <begin position="152"/>
        <end position="170"/>
    </location>
</feature>
<dbReference type="Pfam" id="PF02588">
    <property type="entry name" value="YitT_membrane"/>
    <property type="match status" value="1"/>
</dbReference>
<feature type="transmembrane region" description="Helical" evidence="7">
    <location>
        <begin position="77"/>
        <end position="95"/>
    </location>
</feature>
<accession>A0ABS7KT49</accession>
<gene>
    <name evidence="8" type="ORF">K5V21_00815</name>
</gene>
<dbReference type="Proteomes" id="UP001299068">
    <property type="component" value="Unassembled WGS sequence"/>
</dbReference>
<feature type="region of interest" description="Disordered" evidence="6">
    <location>
        <begin position="205"/>
        <end position="227"/>
    </location>
</feature>
<name>A0ABS7KT49_CLOSR</name>
<dbReference type="PANTHER" id="PTHR33545">
    <property type="entry name" value="UPF0750 MEMBRANE PROTEIN YITT-RELATED"/>
    <property type="match status" value="1"/>
</dbReference>
<evidence type="ECO:0000313" key="9">
    <source>
        <dbReference type="Proteomes" id="UP001299068"/>
    </source>
</evidence>
<comment type="subcellular location">
    <subcellularLocation>
        <location evidence="1">Cell membrane</location>
        <topology evidence="1">Multi-pass membrane protein</topology>
    </subcellularLocation>
</comment>
<sequence>MCSTRKNLRSVLLVIIGSGILAFGSYNFNYQNGVTEGGVLGLILLVKNVFDISPSITNLIIDFSLFALGARFFGKRFLLCSIFATVCFSTSYGIFERIGFVVPNLNEHMLFASIFAGIFVGIGAGLVLRGGGASGGDDVIALLGNKFTPLKVNHVYLLSDAIILIISLVYLDLIQVMFSIVAVLISGKLIGIIYEYKNDDIQDNNVEDKGTEDAENNEGIKGDSLTA</sequence>
<reference evidence="8 9" key="1">
    <citation type="journal article" date="2021" name="Cell Host Microbe">
        <title>in vivo commensal control of Clostridioides difficile virulence.</title>
        <authorList>
            <person name="Girinathan B.P."/>
            <person name="Dibenedetto N."/>
            <person name="Worley J.N."/>
            <person name="Peltier J."/>
            <person name="Arrieta-Ortiz M.L."/>
            <person name="Rupa Christinal Immanuel S."/>
            <person name="Lavin R."/>
            <person name="Delaney M.L."/>
            <person name="Cummins C."/>
            <person name="Hoffmann M."/>
            <person name="Luo Y."/>
            <person name="Gonzalez-Escalona N."/>
            <person name="Allard M."/>
            <person name="Onderdonk A.B."/>
            <person name="Gerber G.K."/>
            <person name="Sonenshein A.L."/>
            <person name="Baliga N."/>
            <person name="Dupuy B."/>
            <person name="Bry L."/>
        </authorList>
    </citation>
    <scope>NUCLEOTIDE SEQUENCE [LARGE SCALE GENOMIC DNA]</scope>
    <source>
        <strain evidence="8 9">DSM 599</strain>
    </source>
</reference>
<dbReference type="InterPro" id="IPR003740">
    <property type="entry name" value="YitT"/>
</dbReference>
<evidence type="ECO:0000256" key="1">
    <source>
        <dbReference type="ARBA" id="ARBA00004651"/>
    </source>
</evidence>
<keyword evidence="4 7" id="KW-1133">Transmembrane helix</keyword>
<keyword evidence="3 7" id="KW-0812">Transmembrane</keyword>
<evidence type="ECO:0000256" key="6">
    <source>
        <dbReference type="SAM" id="MobiDB-lite"/>
    </source>
</evidence>
<feature type="transmembrane region" description="Helical" evidence="7">
    <location>
        <begin position="176"/>
        <end position="194"/>
    </location>
</feature>
<evidence type="ECO:0000256" key="3">
    <source>
        <dbReference type="ARBA" id="ARBA00022692"/>
    </source>
</evidence>
<feature type="transmembrane region" description="Helical" evidence="7">
    <location>
        <begin position="49"/>
        <end position="70"/>
    </location>
</feature>
<evidence type="ECO:0000256" key="2">
    <source>
        <dbReference type="ARBA" id="ARBA00022475"/>
    </source>
</evidence>
<feature type="transmembrane region" description="Helical" evidence="7">
    <location>
        <begin position="110"/>
        <end position="131"/>
    </location>
</feature>
<feature type="transmembrane region" description="Helical" evidence="7">
    <location>
        <begin position="12"/>
        <end position="29"/>
    </location>
</feature>
<dbReference type="RefSeq" id="WP_221858347.1">
    <property type="nucleotide sequence ID" value="NZ_JAIKTU010000001.1"/>
</dbReference>
<dbReference type="PANTHER" id="PTHR33545:SF10">
    <property type="entry name" value="UPF0750 MEMBRANE PROTEIN YPJC"/>
    <property type="match status" value="1"/>
</dbReference>
<keyword evidence="2" id="KW-1003">Cell membrane</keyword>
<evidence type="ECO:0000256" key="5">
    <source>
        <dbReference type="ARBA" id="ARBA00023136"/>
    </source>
</evidence>
<evidence type="ECO:0000256" key="4">
    <source>
        <dbReference type="ARBA" id="ARBA00022989"/>
    </source>
</evidence>
<comment type="caution">
    <text evidence="8">The sequence shown here is derived from an EMBL/GenBank/DDBJ whole genome shotgun (WGS) entry which is preliminary data.</text>
</comment>
<organism evidence="8 9">
    <name type="scientific">Clostridium sardiniense</name>
    <name type="common">Clostridium absonum</name>
    <dbReference type="NCBI Taxonomy" id="29369"/>
    <lineage>
        <taxon>Bacteria</taxon>
        <taxon>Bacillati</taxon>
        <taxon>Bacillota</taxon>
        <taxon>Clostridia</taxon>
        <taxon>Eubacteriales</taxon>
        <taxon>Clostridiaceae</taxon>
        <taxon>Clostridium</taxon>
    </lineage>
</organism>